<name>A0AAW0UTU6_SCYPA</name>
<organism evidence="1 2">
    <name type="scientific">Scylla paramamosain</name>
    <name type="common">Mud crab</name>
    <dbReference type="NCBI Taxonomy" id="85552"/>
    <lineage>
        <taxon>Eukaryota</taxon>
        <taxon>Metazoa</taxon>
        <taxon>Ecdysozoa</taxon>
        <taxon>Arthropoda</taxon>
        <taxon>Crustacea</taxon>
        <taxon>Multicrustacea</taxon>
        <taxon>Malacostraca</taxon>
        <taxon>Eumalacostraca</taxon>
        <taxon>Eucarida</taxon>
        <taxon>Decapoda</taxon>
        <taxon>Pleocyemata</taxon>
        <taxon>Brachyura</taxon>
        <taxon>Eubrachyura</taxon>
        <taxon>Portunoidea</taxon>
        <taxon>Portunidae</taxon>
        <taxon>Portuninae</taxon>
        <taxon>Scylla</taxon>
    </lineage>
</organism>
<proteinExistence type="predicted"/>
<evidence type="ECO:0000313" key="2">
    <source>
        <dbReference type="Proteomes" id="UP001487740"/>
    </source>
</evidence>
<reference evidence="1 2" key="1">
    <citation type="submission" date="2023-03" db="EMBL/GenBank/DDBJ databases">
        <title>High-quality genome of Scylla paramamosain provides insights in environmental adaptation.</title>
        <authorList>
            <person name="Zhang L."/>
        </authorList>
    </citation>
    <scope>NUCLEOTIDE SEQUENCE [LARGE SCALE GENOMIC DNA]</scope>
    <source>
        <strain evidence="1">LZ_2023a</strain>
        <tissue evidence="1">Muscle</tissue>
    </source>
</reference>
<sequence>MPEQAGGSKGKNKCKRMLYNAAIRSRATKISVSPCLALPRASHPMAALPQPLCSALQVAGSLRNTVVLGKPCLENIKQRPGASPLRDTCLWRRHGNVLVKRGCHRRGGMVAAVWRRLAGQGRHWRPACRLPLAHHHDYCQALWSALGCGARLVQGAGVSSSPCAGGHALPPHAQPGYDGVTH</sequence>
<gene>
    <name evidence="1" type="ORF">O3P69_000553</name>
</gene>
<comment type="caution">
    <text evidence="1">The sequence shown here is derived from an EMBL/GenBank/DDBJ whole genome shotgun (WGS) entry which is preliminary data.</text>
</comment>
<evidence type="ECO:0000313" key="1">
    <source>
        <dbReference type="EMBL" id="KAK8403574.1"/>
    </source>
</evidence>
<protein>
    <submittedName>
        <fullName evidence="1">Uncharacterized protein</fullName>
    </submittedName>
</protein>
<dbReference type="AlphaFoldDB" id="A0AAW0UTU6"/>
<accession>A0AAW0UTU6</accession>
<dbReference type="EMBL" id="JARAKH010000006">
    <property type="protein sequence ID" value="KAK8403574.1"/>
    <property type="molecule type" value="Genomic_DNA"/>
</dbReference>
<keyword evidence="2" id="KW-1185">Reference proteome</keyword>
<dbReference type="Proteomes" id="UP001487740">
    <property type="component" value="Unassembled WGS sequence"/>
</dbReference>